<name>A0A9P1II91_9PELO</name>
<dbReference type="AlphaFoldDB" id="A0A9P1II91"/>
<reference evidence="2" key="1">
    <citation type="submission" date="2022-11" db="EMBL/GenBank/DDBJ databases">
        <authorList>
            <person name="Kikuchi T."/>
        </authorList>
    </citation>
    <scope>NUCLEOTIDE SEQUENCE</scope>
    <source>
        <strain evidence="2">PS1010</strain>
    </source>
</reference>
<sequence>MRFGLVAIVLLSICCAKILAANPVCKGPSKIGNIPDLPRIILFMVGFKDPANNEKMKTFKAIEYMLCSIPSDSELTVIFSYYPTDGAEGVSGEYGVNSRLFMKDKTHPLDCEHLKNNLKSVKDLGRKRFDFIFNIEDNTECDLHQLFLDRKLDKSIFRFHGIRINGAGKQGDFNSFIARVGDENKYDEDLAKKADRFIKHVIDGTKPSDEELAEQLKELKPQQTNNNNSTTQKLNITQFSAIFAIAFFVIASIF</sequence>
<evidence type="ECO:0000256" key="1">
    <source>
        <dbReference type="SAM" id="SignalP"/>
    </source>
</evidence>
<organism evidence="2 3">
    <name type="scientific">Caenorhabditis angaria</name>
    <dbReference type="NCBI Taxonomy" id="860376"/>
    <lineage>
        <taxon>Eukaryota</taxon>
        <taxon>Metazoa</taxon>
        <taxon>Ecdysozoa</taxon>
        <taxon>Nematoda</taxon>
        <taxon>Chromadorea</taxon>
        <taxon>Rhabditida</taxon>
        <taxon>Rhabditina</taxon>
        <taxon>Rhabditomorpha</taxon>
        <taxon>Rhabditoidea</taxon>
        <taxon>Rhabditidae</taxon>
        <taxon>Peloderinae</taxon>
        <taxon>Caenorhabditis</taxon>
    </lineage>
</organism>
<evidence type="ECO:0000313" key="3">
    <source>
        <dbReference type="Proteomes" id="UP001152747"/>
    </source>
</evidence>
<keyword evidence="1" id="KW-0732">Signal</keyword>
<dbReference type="Proteomes" id="UP001152747">
    <property type="component" value="Unassembled WGS sequence"/>
</dbReference>
<feature type="chain" id="PRO_5040400217" evidence="1">
    <location>
        <begin position="21"/>
        <end position="254"/>
    </location>
</feature>
<accession>A0A9P1II91</accession>
<protein>
    <submittedName>
        <fullName evidence="2">Uncharacterized protein</fullName>
    </submittedName>
</protein>
<comment type="caution">
    <text evidence="2">The sequence shown here is derived from an EMBL/GenBank/DDBJ whole genome shotgun (WGS) entry which is preliminary data.</text>
</comment>
<dbReference type="EMBL" id="CANHGI010000003">
    <property type="protein sequence ID" value="CAI5444988.1"/>
    <property type="molecule type" value="Genomic_DNA"/>
</dbReference>
<feature type="signal peptide" evidence="1">
    <location>
        <begin position="1"/>
        <end position="20"/>
    </location>
</feature>
<keyword evidence="3" id="KW-1185">Reference proteome</keyword>
<proteinExistence type="predicted"/>
<gene>
    <name evidence="2" type="ORF">CAMP_LOCUS7625</name>
</gene>
<evidence type="ECO:0000313" key="2">
    <source>
        <dbReference type="EMBL" id="CAI5444988.1"/>
    </source>
</evidence>